<dbReference type="PROSITE" id="PS00715">
    <property type="entry name" value="SIGMA70_1"/>
    <property type="match status" value="1"/>
</dbReference>
<evidence type="ECO:0000256" key="2">
    <source>
        <dbReference type="ARBA" id="ARBA00023082"/>
    </source>
</evidence>
<evidence type="ECO:0000313" key="7">
    <source>
        <dbReference type="Proteomes" id="UP001056336"/>
    </source>
</evidence>
<evidence type="ECO:0000313" key="6">
    <source>
        <dbReference type="EMBL" id="UQX89815.1"/>
    </source>
</evidence>
<evidence type="ECO:0000256" key="4">
    <source>
        <dbReference type="ARBA" id="ARBA00023163"/>
    </source>
</evidence>
<dbReference type="Proteomes" id="UP001056336">
    <property type="component" value="Chromosome"/>
</dbReference>
<dbReference type="SUPFAM" id="SSF88946">
    <property type="entry name" value="Sigma2 domain of RNA polymerase sigma factors"/>
    <property type="match status" value="1"/>
</dbReference>
<dbReference type="InterPro" id="IPR007630">
    <property type="entry name" value="RNA_pol_sigma70_r4"/>
</dbReference>
<dbReference type="Gene3D" id="1.10.10.10">
    <property type="entry name" value="Winged helix-like DNA-binding domain superfamily/Winged helix DNA-binding domain"/>
    <property type="match status" value="2"/>
</dbReference>
<dbReference type="CDD" id="cd06171">
    <property type="entry name" value="Sigma70_r4"/>
    <property type="match status" value="1"/>
</dbReference>
<keyword evidence="1" id="KW-0805">Transcription regulation</keyword>
<dbReference type="NCBIfam" id="TIGR02980">
    <property type="entry name" value="SigBFG"/>
    <property type="match status" value="1"/>
</dbReference>
<dbReference type="InterPro" id="IPR013324">
    <property type="entry name" value="RNA_pol_sigma_r3/r4-like"/>
</dbReference>
<dbReference type="InterPro" id="IPR007627">
    <property type="entry name" value="RNA_pol_sigma70_r2"/>
</dbReference>
<dbReference type="InterPro" id="IPR013325">
    <property type="entry name" value="RNA_pol_sigma_r2"/>
</dbReference>
<accession>A0ABY4R261</accession>
<sequence length="258" mass="28790">MSERSRPDRDRTRQLFADLNSLDEASPEYRAVRDELVAAHMPLVRYLARRFAGRGEPSDDLLQIGTIGLLQAIDRFEPGRGLEFSTFATPNIAGEIKRHFRDRGWMVKVPRRLQELQAELTTGIGELSQRLGRSPTVAELAAHLHVSQEEVIEATESARAYSAVPIDVPSAATGMSIADSLMEPDTALGKVELRHALRPVLAELPPRERQALVLRFVENRTQSEIAKVLGVSQVHVSRLLAKTLGQLREKLPDVHWDA</sequence>
<organism evidence="6 7">
    <name type="scientific">Jatrophihabitans telluris</name>
    <dbReference type="NCBI Taxonomy" id="2038343"/>
    <lineage>
        <taxon>Bacteria</taxon>
        <taxon>Bacillati</taxon>
        <taxon>Actinomycetota</taxon>
        <taxon>Actinomycetes</taxon>
        <taxon>Jatrophihabitantales</taxon>
        <taxon>Jatrophihabitantaceae</taxon>
        <taxon>Jatrophihabitans</taxon>
    </lineage>
</organism>
<evidence type="ECO:0000259" key="5">
    <source>
        <dbReference type="PROSITE" id="PS00715"/>
    </source>
</evidence>
<evidence type="ECO:0000256" key="3">
    <source>
        <dbReference type="ARBA" id="ARBA00023125"/>
    </source>
</evidence>
<keyword evidence="4" id="KW-0804">Transcription</keyword>
<dbReference type="PANTHER" id="PTHR30385:SF4">
    <property type="entry name" value="RNA POLYMERASE SIGMA-E FACTOR"/>
    <property type="match status" value="1"/>
</dbReference>
<dbReference type="Pfam" id="PF04545">
    <property type="entry name" value="Sigma70_r4"/>
    <property type="match status" value="1"/>
</dbReference>
<protein>
    <submittedName>
        <fullName evidence="6">SigB/SigF/SigG family RNA polymerase sigma factor</fullName>
    </submittedName>
</protein>
<dbReference type="InterPro" id="IPR014322">
    <property type="entry name" value="RNA_pol_sigma-B/F/G"/>
</dbReference>
<dbReference type="EMBL" id="CP097332">
    <property type="protein sequence ID" value="UQX89815.1"/>
    <property type="molecule type" value="Genomic_DNA"/>
</dbReference>
<feature type="domain" description="RNA polymerase sigma-70" evidence="5">
    <location>
        <begin position="60"/>
        <end position="73"/>
    </location>
</feature>
<dbReference type="SUPFAM" id="SSF88659">
    <property type="entry name" value="Sigma3 and sigma4 domains of RNA polymerase sigma factors"/>
    <property type="match status" value="2"/>
</dbReference>
<reference evidence="6" key="1">
    <citation type="journal article" date="2018" name="Int. J. Syst. Evol. Microbiol.">
        <title>Jatrophihabitans telluris sp. nov., isolated from sediment soil of lava forest wetlands and the emended description of the genus Jatrophihabitans.</title>
        <authorList>
            <person name="Lee K.C."/>
            <person name="Suh M.K."/>
            <person name="Eom M.K."/>
            <person name="Kim K.K."/>
            <person name="Kim J.S."/>
            <person name="Kim D.S."/>
            <person name="Ko S.H."/>
            <person name="Shin Y.K."/>
            <person name="Lee J.S."/>
        </authorList>
    </citation>
    <scope>NUCLEOTIDE SEQUENCE</scope>
    <source>
        <strain evidence="6">N237</strain>
    </source>
</reference>
<keyword evidence="3" id="KW-0238">DNA-binding</keyword>
<evidence type="ECO:0000256" key="1">
    <source>
        <dbReference type="ARBA" id="ARBA00023015"/>
    </source>
</evidence>
<keyword evidence="2" id="KW-0731">Sigma factor</keyword>
<dbReference type="PRINTS" id="PR00046">
    <property type="entry name" value="SIGMA70FCT"/>
</dbReference>
<dbReference type="RefSeq" id="WP_249773710.1">
    <property type="nucleotide sequence ID" value="NZ_CP097332.1"/>
</dbReference>
<dbReference type="Pfam" id="PF04539">
    <property type="entry name" value="Sigma70_r3"/>
    <property type="match status" value="1"/>
</dbReference>
<dbReference type="PIRSF" id="PIRSF000770">
    <property type="entry name" value="RNA_pol_sigma-SigE/K"/>
    <property type="match status" value="1"/>
</dbReference>
<name>A0ABY4R261_9ACTN</name>
<dbReference type="InterPro" id="IPR000943">
    <property type="entry name" value="RNA_pol_sigma70"/>
</dbReference>
<dbReference type="PANTHER" id="PTHR30385">
    <property type="entry name" value="SIGMA FACTOR F FLAGELLAR"/>
    <property type="match status" value="1"/>
</dbReference>
<dbReference type="Gene3D" id="1.20.120.1810">
    <property type="match status" value="1"/>
</dbReference>
<dbReference type="InterPro" id="IPR007624">
    <property type="entry name" value="RNA_pol_sigma70_r3"/>
</dbReference>
<reference evidence="6" key="2">
    <citation type="submission" date="2022-05" db="EMBL/GenBank/DDBJ databases">
        <authorList>
            <person name="Kim J.-S."/>
            <person name="Lee K."/>
            <person name="Suh M."/>
            <person name="Eom M."/>
            <person name="Kim J.-S."/>
            <person name="Kim D.-S."/>
            <person name="Ko S.-H."/>
            <person name="Shin Y."/>
            <person name="Lee J.-S."/>
        </authorList>
    </citation>
    <scope>NUCLEOTIDE SEQUENCE</scope>
    <source>
        <strain evidence="6">N237</strain>
    </source>
</reference>
<dbReference type="InterPro" id="IPR014284">
    <property type="entry name" value="RNA_pol_sigma-70_dom"/>
</dbReference>
<keyword evidence="7" id="KW-1185">Reference proteome</keyword>
<proteinExistence type="predicted"/>
<dbReference type="InterPro" id="IPR036388">
    <property type="entry name" value="WH-like_DNA-bd_sf"/>
</dbReference>
<gene>
    <name evidence="6" type="ORF">M6D93_07375</name>
</gene>
<dbReference type="Pfam" id="PF04542">
    <property type="entry name" value="Sigma70_r2"/>
    <property type="match status" value="1"/>
</dbReference>
<dbReference type="NCBIfam" id="TIGR02937">
    <property type="entry name" value="sigma70-ECF"/>
    <property type="match status" value="1"/>
</dbReference>